<evidence type="ECO:0000313" key="3">
    <source>
        <dbReference type="Proteomes" id="UP000714275"/>
    </source>
</evidence>
<dbReference type="EMBL" id="JABBWD010000104">
    <property type="protein sequence ID" value="KAG1765736.1"/>
    <property type="molecule type" value="Genomic_DNA"/>
</dbReference>
<feature type="compositionally biased region" description="Polar residues" evidence="1">
    <location>
        <begin position="716"/>
        <end position="745"/>
    </location>
</feature>
<accession>A0A9P7CVH4</accession>
<feature type="region of interest" description="Disordered" evidence="1">
    <location>
        <begin position="634"/>
        <end position="703"/>
    </location>
</feature>
<name>A0A9P7CVH4_9AGAM</name>
<proteinExistence type="predicted"/>
<evidence type="ECO:0000256" key="1">
    <source>
        <dbReference type="SAM" id="MobiDB-lite"/>
    </source>
</evidence>
<organism evidence="2 3">
    <name type="scientific">Suillus placidus</name>
    <dbReference type="NCBI Taxonomy" id="48579"/>
    <lineage>
        <taxon>Eukaryota</taxon>
        <taxon>Fungi</taxon>
        <taxon>Dikarya</taxon>
        <taxon>Basidiomycota</taxon>
        <taxon>Agaricomycotina</taxon>
        <taxon>Agaricomycetes</taxon>
        <taxon>Agaricomycetidae</taxon>
        <taxon>Boletales</taxon>
        <taxon>Suillineae</taxon>
        <taxon>Suillaceae</taxon>
        <taxon>Suillus</taxon>
    </lineage>
</organism>
<feature type="compositionally biased region" description="Polar residues" evidence="1">
    <location>
        <begin position="692"/>
        <end position="701"/>
    </location>
</feature>
<comment type="caution">
    <text evidence="2">The sequence shown here is derived from an EMBL/GenBank/DDBJ whole genome shotgun (WGS) entry which is preliminary data.</text>
</comment>
<sequence>MLMYPIVQIILLPGSNADAEAAAGMLLDQGYGLLGLPIPTRSHFDSPDFRLVLLWTINLRPLWISSANPSIFQTYALAQLFTPTQMWKHPKTMVSTLLPEVDTYKALFTTSLDDVRRIVSHRFDGDKNIWYFSISYIGNFRRSSKSSMLVLTSLKRTSRRPPQRPRGVVRLPLKPVHAQHRTMIAGKSVAKSAAKHAAISRALPQPIRGFCIPVTKAEPSMDHWVAREHDRIHYGPPELKVYGQLECLRVPVMKAQQLLGYVPLPTRYESSWVYLCYCVDYWLAIWKCWDGEWKKKRRKTKNTNPKTQQERADLIATCRKNSGARFLQAMVARRTVLEECMANGVNDERIKSLDEFIIRNYRDWLFMEFDELPDDADKYLEADPLHAGNKKLFETGWTDSCPMMLGRADHAWMYDGLDLSELFKKGVDTALHVLKTGGEQVDITHDENAELPDKWHELHEPLIRFTSERKDKFLCDGFTLYEPMVFLYCCLQDDEEIEREDFLREIMDMLPTDEARQRLSLHVDQLIDGQMKWDDFSNVVADELDLDQDRWANGMGPDGAEPDLPFLKLDAKIAVRVYLRNSKSNLSAAADELRKAINRFADPDANDRRVWNWVMRKVKPDTVTRTLQKADFHRSTLTKGHQGDKSATLTITGHTRDVQRLSPSPSSGPQPTPPAKVMQSDMDVDQADAASRGSSPDTGNNILLDGEQLSAVQTSRVPVSNTMLPSSNAGKNQGDRLTTPSNTPPDHTPDVIGEYQDDSQFTATHEEGDRSTGNDNSIPESLFSLADVEQSITNFIYDGISFNELRNILLTDIPPIHVKTVHEALRTLDSNNADGKRLNALLEKLKVEEALAIRAALFTIKNGAAIPDNPMRTELVCAPGVEIPNSKKKREVNPQSILRPSKSNTARNLCAHAYEDENKGRNVTVGEFTAHWDSLSEDDRKGCALSATLTRVADSFL</sequence>
<protein>
    <submittedName>
        <fullName evidence="2">Uncharacterized protein</fullName>
    </submittedName>
</protein>
<reference evidence="2" key="1">
    <citation type="journal article" date="2020" name="New Phytol.">
        <title>Comparative genomics reveals dynamic genome evolution in host specialist ectomycorrhizal fungi.</title>
        <authorList>
            <person name="Lofgren L.A."/>
            <person name="Nguyen N.H."/>
            <person name="Vilgalys R."/>
            <person name="Ruytinx J."/>
            <person name="Liao H.L."/>
            <person name="Branco S."/>
            <person name="Kuo A."/>
            <person name="LaButti K."/>
            <person name="Lipzen A."/>
            <person name="Andreopoulos W."/>
            <person name="Pangilinan J."/>
            <person name="Riley R."/>
            <person name="Hundley H."/>
            <person name="Na H."/>
            <person name="Barry K."/>
            <person name="Grigoriev I.V."/>
            <person name="Stajich J.E."/>
            <person name="Kennedy P.G."/>
        </authorList>
    </citation>
    <scope>NUCLEOTIDE SEQUENCE</scope>
    <source>
        <strain evidence="2">DOB743</strain>
    </source>
</reference>
<gene>
    <name evidence="2" type="ORF">EV702DRAFT_1204473</name>
</gene>
<keyword evidence="3" id="KW-1185">Reference proteome</keyword>
<dbReference type="AlphaFoldDB" id="A0A9P7CVH4"/>
<feature type="region of interest" description="Disordered" evidence="1">
    <location>
        <begin position="716"/>
        <end position="754"/>
    </location>
</feature>
<evidence type="ECO:0000313" key="2">
    <source>
        <dbReference type="EMBL" id="KAG1765736.1"/>
    </source>
</evidence>
<feature type="compositionally biased region" description="Polar residues" evidence="1">
    <location>
        <begin position="635"/>
        <end position="653"/>
    </location>
</feature>
<dbReference type="Proteomes" id="UP000714275">
    <property type="component" value="Unassembled WGS sequence"/>
</dbReference>
<dbReference type="OrthoDB" id="2677236at2759"/>